<dbReference type="Proteomes" id="UP000663444">
    <property type="component" value="Chromosome"/>
</dbReference>
<protein>
    <submittedName>
        <fullName evidence="2">Uncharacterized protein</fullName>
    </submittedName>
</protein>
<evidence type="ECO:0000313" key="3">
    <source>
        <dbReference type="Proteomes" id="UP000663444"/>
    </source>
</evidence>
<name>A0A974Y568_9RHOO</name>
<feature type="region of interest" description="Disordered" evidence="1">
    <location>
        <begin position="1"/>
        <end position="52"/>
    </location>
</feature>
<evidence type="ECO:0000313" key="2">
    <source>
        <dbReference type="EMBL" id="QRJ65104.1"/>
    </source>
</evidence>
<evidence type="ECO:0000256" key="1">
    <source>
        <dbReference type="SAM" id="MobiDB-lite"/>
    </source>
</evidence>
<feature type="compositionally biased region" description="Basic and acidic residues" evidence="1">
    <location>
        <begin position="23"/>
        <end position="33"/>
    </location>
</feature>
<accession>A0A974Y568</accession>
<gene>
    <name evidence="2" type="ORF">IWH25_07120</name>
</gene>
<organism evidence="2 3">
    <name type="scientific">Azospira restricta</name>
    <dbReference type="NCBI Taxonomy" id="404405"/>
    <lineage>
        <taxon>Bacteria</taxon>
        <taxon>Pseudomonadati</taxon>
        <taxon>Pseudomonadota</taxon>
        <taxon>Betaproteobacteria</taxon>
        <taxon>Rhodocyclales</taxon>
        <taxon>Rhodocyclaceae</taxon>
        <taxon>Azospira</taxon>
    </lineage>
</organism>
<keyword evidence="3" id="KW-1185">Reference proteome</keyword>
<dbReference type="KEGG" id="ares:IWH25_07120"/>
<dbReference type="EMBL" id="CP064781">
    <property type="protein sequence ID" value="QRJ65104.1"/>
    <property type="molecule type" value="Genomic_DNA"/>
</dbReference>
<sequence length="52" mass="6093">MKRAKRLKPRNPVAVQPLLQKGGAHERKDEKKSARARAKARLQRRLREEFTS</sequence>
<dbReference type="AlphaFoldDB" id="A0A974Y568"/>
<feature type="compositionally biased region" description="Basic residues" evidence="1">
    <location>
        <begin position="34"/>
        <end position="44"/>
    </location>
</feature>
<proteinExistence type="predicted"/>
<reference evidence="2" key="1">
    <citation type="submission" date="2020-11" db="EMBL/GenBank/DDBJ databases">
        <title>Azospira restricta DSM 18626 genome sequence.</title>
        <authorList>
            <person name="Moe W.M."/>
        </authorList>
    </citation>
    <scope>NUCLEOTIDE SEQUENCE</scope>
    <source>
        <strain evidence="2">DSM 18626</strain>
    </source>
</reference>
<dbReference type="RefSeq" id="WP_203388627.1">
    <property type="nucleotide sequence ID" value="NZ_CP064781.1"/>
</dbReference>